<proteinExistence type="predicted"/>
<dbReference type="Gene3D" id="1.25.40.10">
    <property type="entry name" value="Tetratricopeptide repeat domain"/>
    <property type="match status" value="1"/>
</dbReference>
<dbReference type="RefSeq" id="WP_165929100.1">
    <property type="nucleotide sequence ID" value="NZ_SMGR01000001.1"/>
</dbReference>
<reference evidence="4 5" key="1">
    <citation type="submission" date="2019-03" db="EMBL/GenBank/DDBJ databases">
        <title>Genomic Encyclopedia of Archaeal and Bacterial Type Strains, Phase II (KMG-II): from individual species to whole genera.</title>
        <authorList>
            <person name="Goeker M."/>
        </authorList>
    </citation>
    <scope>NUCLEOTIDE SEQUENCE [LARGE SCALE GENOMIC DNA]</scope>
    <source>
        <strain evidence="4 5">DSM 26433</strain>
    </source>
</reference>
<dbReference type="InterPro" id="IPR051012">
    <property type="entry name" value="CellSynth/LPSAsmb/PSIAsmb"/>
</dbReference>
<dbReference type="AlphaFoldDB" id="A0A4R1NUY3"/>
<protein>
    <submittedName>
        <fullName evidence="4">Flp pilus assembly protein TadD</fullName>
    </submittedName>
</protein>
<dbReference type="EMBL" id="SMGR01000001">
    <property type="protein sequence ID" value="TCL08862.1"/>
    <property type="molecule type" value="Genomic_DNA"/>
</dbReference>
<dbReference type="InterPro" id="IPR027417">
    <property type="entry name" value="P-loop_NTPase"/>
</dbReference>
<accession>A0A4R1NUY3</accession>
<feature type="repeat" description="TPR" evidence="3">
    <location>
        <begin position="171"/>
        <end position="204"/>
    </location>
</feature>
<dbReference type="InterPro" id="IPR011990">
    <property type="entry name" value="TPR-like_helical_dom_sf"/>
</dbReference>
<evidence type="ECO:0000256" key="3">
    <source>
        <dbReference type="PROSITE-ProRule" id="PRU00339"/>
    </source>
</evidence>
<keyword evidence="1" id="KW-0677">Repeat</keyword>
<dbReference type="Pfam" id="PF14559">
    <property type="entry name" value="TPR_19"/>
    <property type="match status" value="1"/>
</dbReference>
<keyword evidence="2 3" id="KW-0802">TPR repeat</keyword>
<dbReference type="SMART" id="SM00028">
    <property type="entry name" value="TPR"/>
    <property type="match status" value="5"/>
</dbReference>
<evidence type="ECO:0000256" key="2">
    <source>
        <dbReference type="ARBA" id="ARBA00022803"/>
    </source>
</evidence>
<evidence type="ECO:0000256" key="1">
    <source>
        <dbReference type="ARBA" id="ARBA00022737"/>
    </source>
</evidence>
<dbReference type="Proteomes" id="UP000295673">
    <property type="component" value="Unassembled WGS sequence"/>
</dbReference>
<dbReference type="PANTHER" id="PTHR45586">
    <property type="entry name" value="TPR REPEAT-CONTAINING PROTEIN PA4667"/>
    <property type="match status" value="1"/>
</dbReference>
<keyword evidence="5" id="KW-1185">Reference proteome</keyword>
<gene>
    <name evidence="4" type="ORF">BXY66_0903</name>
</gene>
<dbReference type="PROSITE" id="PS50005">
    <property type="entry name" value="TPR"/>
    <property type="match status" value="1"/>
</dbReference>
<sequence length="572" mass="63751">MQAQLQAIFAKLKAGDFVSAAKQARQSVKKYPKEPAFRKFAGVALRLSGRPKEALKFLAEANKATPGDLEIRQHLIGTLVSLDQTEKANSLLSKWLDASPTDVQLSLLAAGTQLELGSLEAALGNAQRAIAIAPENTQARSFLALILFEMRNFREACAEFEKVTLAAPMNAEAHGNYGSALNELHRFEDATAAFGKAVKLAPENVDYRYSLALLQSQLAQFEAAKRNFQRIIKTTPAHDDSISSLVEISSEDEIPSLRLVCEKALKDKNLSEEQRAAIELSLAKALLKQGKTDAALEQFQVSNVRRARALPYDRKRADADFKAALNWSEKNPTSFESHAQASSITKIFVIGMPRSGTTLAELMISNHSRVQGLGEFGINTRFDDFEADPIALASHYVNEMPDLPAGTQAVVDKTPGQYETAGKIAECFPEARFINICRDPREIAFSMWQRHLSGWRTYYTSDMRWIAHALNNYRKYTQLWETQLGQRFVSIKYADLVKDPEAATRHLASFCDLEWEPAMARPETNPQSVATASISEVRSEIHTRSLGKWRAHADLMRPLVDNLDPDLWPDLD</sequence>
<dbReference type="Gene3D" id="3.40.50.300">
    <property type="entry name" value="P-loop containing nucleotide triphosphate hydrolases"/>
    <property type="match status" value="1"/>
</dbReference>
<evidence type="ECO:0000313" key="4">
    <source>
        <dbReference type="EMBL" id="TCL08862.1"/>
    </source>
</evidence>
<name>A0A4R1NUY3_9RHOB</name>
<evidence type="ECO:0000313" key="5">
    <source>
        <dbReference type="Proteomes" id="UP000295673"/>
    </source>
</evidence>
<dbReference type="Pfam" id="PF13469">
    <property type="entry name" value="Sulfotransfer_3"/>
    <property type="match status" value="2"/>
</dbReference>
<dbReference type="SUPFAM" id="SSF52540">
    <property type="entry name" value="P-loop containing nucleoside triphosphate hydrolases"/>
    <property type="match status" value="1"/>
</dbReference>
<dbReference type="Pfam" id="PF13432">
    <property type="entry name" value="TPR_16"/>
    <property type="match status" value="1"/>
</dbReference>
<dbReference type="PANTHER" id="PTHR45586:SF1">
    <property type="entry name" value="LIPOPOLYSACCHARIDE ASSEMBLY PROTEIN B"/>
    <property type="match status" value="1"/>
</dbReference>
<dbReference type="InterPro" id="IPR019734">
    <property type="entry name" value="TPR_rpt"/>
</dbReference>
<organism evidence="4 5">
    <name type="scientific">Shimia isoporae</name>
    <dbReference type="NCBI Taxonomy" id="647720"/>
    <lineage>
        <taxon>Bacteria</taxon>
        <taxon>Pseudomonadati</taxon>
        <taxon>Pseudomonadota</taxon>
        <taxon>Alphaproteobacteria</taxon>
        <taxon>Rhodobacterales</taxon>
        <taxon>Roseobacteraceae</taxon>
    </lineage>
</organism>
<comment type="caution">
    <text evidence="4">The sequence shown here is derived from an EMBL/GenBank/DDBJ whole genome shotgun (WGS) entry which is preliminary data.</text>
</comment>
<dbReference type="SUPFAM" id="SSF48452">
    <property type="entry name" value="TPR-like"/>
    <property type="match status" value="1"/>
</dbReference>